<reference evidence="2 3" key="1">
    <citation type="journal article" date="2020" name="Nature">
        <title>Six reference-quality genomes reveal evolution of bat adaptations.</title>
        <authorList>
            <person name="Jebb D."/>
            <person name="Huang Z."/>
            <person name="Pippel M."/>
            <person name="Hughes G.M."/>
            <person name="Lavrichenko K."/>
            <person name="Devanna P."/>
            <person name="Winkler S."/>
            <person name="Jermiin L.S."/>
            <person name="Skirmuntt E.C."/>
            <person name="Katzourakis A."/>
            <person name="Burkitt-Gray L."/>
            <person name="Ray D.A."/>
            <person name="Sullivan K.A.M."/>
            <person name="Roscito J.G."/>
            <person name="Kirilenko B.M."/>
            <person name="Davalos L.M."/>
            <person name="Corthals A.P."/>
            <person name="Power M.L."/>
            <person name="Jones G."/>
            <person name="Ransome R.D."/>
            <person name="Dechmann D.K.N."/>
            <person name="Locatelli A.G."/>
            <person name="Puechmaille S.J."/>
            <person name="Fedrigo O."/>
            <person name="Jarvis E.D."/>
            <person name="Hiller M."/>
            <person name="Vernes S.C."/>
            <person name="Myers E.W."/>
            <person name="Teeling E.C."/>
        </authorList>
    </citation>
    <scope>NUCLEOTIDE SEQUENCE [LARGE SCALE GENOMIC DNA]</scope>
    <source>
        <strain evidence="2">MMolMol1</strain>
        <tissue evidence="2">Muscle</tissue>
    </source>
</reference>
<organism evidence="2 3">
    <name type="scientific">Molossus molossus</name>
    <name type="common">Pallas' mastiff bat</name>
    <name type="synonym">Vespertilio molossus</name>
    <dbReference type="NCBI Taxonomy" id="27622"/>
    <lineage>
        <taxon>Eukaryota</taxon>
        <taxon>Metazoa</taxon>
        <taxon>Chordata</taxon>
        <taxon>Craniata</taxon>
        <taxon>Vertebrata</taxon>
        <taxon>Euteleostomi</taxon>
        <taxon>Mammalia</taxon>
        <taxon>Eutheria</taxon>
        <taxon>Laurasiatheria</taxon>
        <taxon>Chiroptera</taxon>
        <taxon>Yangochiroptera</taxon>
        <taxon>Molossidae</taxon>
        <taxon>Molossus</taxon>
    </lineage>
</organism>
<dbReference type="EMBL" id="JACASF010000015">
    <property type="protein sequence ID" value="KAF6429767.1"/>
    <property type="molecule type" value="Genomic_DNA"/>
</dbReference>
<feature type="compositionally biased region" description="Low complexity" evidence="1">
    <location>
        <begin position="96"/>
        <end position="114"/>
    </location>
</feature>
<proteinExistence type="predicted"/>
<gene>
    <name evidence="2" type="ORF">HJG59_009072</name>
</gene>
<evidence type="ECO:0000313" key="2">
    <source>
        <dbReference type="EMBL" id="KAF6429767.1"/>
    </source>
</evidence>
<protein>
    <submittedName>
        <fullName evidence="2">Uncharacterized protein</fullName>
    </submittedName>
</protein>
<keyword evidence="3" id="KW-1185">Reference proteome</keyword>
<accession>A0A7J8E2M5</accession>
<evidence type="ECO:0000313" key="3">
    <source>
        <dbReference type="Proteomes" id="UP000550707"/>
    </source>
</evidence>
<comment type="caution">
    <text evidence="2">The sequence shown here is derived from an EMBL/GenBank/DDBJ whole genome shotgun (WGS) entry which is preliminary data.</text>
</comment>
<name>A0A7J8E2M5_MOLMO</name>
<dbReference type="Proteomes" id="UP000550707">
    <property type="component" value="Unassembled WGS sequence"/>
</dbReference>
<dbReference type="AlphaFoldDB" id="A0A7J8E2M5"/>
<dbReference type="InParanoid" id="A0A7J8E2M5"/>
<evidence type="ECO:0000256" key="1">
    <source>
        <dbReference type="SAM" id="MobiDB-lite"/>
    </source>
</evidence>
<sequence length="125" mass="12585">MHQGWLLPAPGLGQASESLKAPRDPPPPAGCLSGSVPERASDCSPLQGVSSTGSGLLAGWIGSRGVPGPPDRLTFPQDPPVPSRPTAQGCELQRCGPGSSPGSQAPSRGSSPGSTRASERDALPR</sequence>
<feature type="region of interest" description="Disordered" evidence="1">
    <location>
        <begin position="1"/>
        <end position="125"/>
    </location>
</feature>